<sequence>MCRGDSISPMTVSPHSQAGALGGVRILDLTSVVFGPYASQILADYGADVIKIEAPAGDSTRRTGPSQEPGLAAIFLGLNRNKRSVVLDLKQAEARQALLTMVDQADVLMHSMRPAKMAALGLGPDTLCARNPRLVYAGLYGFGAGGAYDGRPAYDDIIQGLSGFADLVDRQTGEPRYLPTVAADKTCGLIAAHAILAALFQRERTGAGQQLEVPMFESMASYALVEHYYGRHLADEPGEAGYPRVLTPWRKPCRTADGHVCLMPYTDAHWRDFFRAADRPDLAEDARFADISARTRHIEALYELQAEIVAGRDTAYWLALCEQLEIPAAPVNRLQDLEADPHLQSVDFFVPLESASGSRYRFPRNPVRLQRSHVPAAMPPRLGEHTRDVLREAGLDEAHISTLLEAGAARDALSTPLDNDKDPA</sequence>
<keyword evidence="1 2" id="KW-0808">Transferase</keyword>
<dbReference type="PANTHER" id="PTHR48207:SF4">
    <property type="entry name" value="BLL6097 PROTEIN"/>
    <property type="match status" value="1"/>
</dbReference>
<evidence type="ECO:0000256" key="1">
    <source>
        <dbReference type="ARBA" id="ARBA00022679"/>
    </source>
</evidence>
<dbReference type="EMBL" id="UFQB01000006">
    <property type="protein sequence ID" value="SSW64930.1"/>
    <property type="molecule type" value="Genomic_DNA"/>
</dbReference>
<protein>
    <submittedName>
        <fullName evidence="2">Succinyl-CoA--L-malate CoA-transferase beta subunit</fullName>
        <ecNumber evidence="2">2.8.3.22</ecNumber>
    </submittedName>
</protein>
<dbReference type="InterPro" id="IPR003673">
    <property type="entry name" value="CoA-Trfase_fam_III"/>
</dbReference>
<dbReference type="Pfam" id="PF02515">
    <property type="entry name" value="CoA_transf_3"/>
    <property type="match status" value="1"/>
</dbReference>
<dbReference type="InterPro" id="IPR023606">
    <property type="entry name" value="CoA-Trfase_III_dom_1_sf"/>
</dbReference>
<dbReference type="SUPFAM" id="SSF89796">
    <property type="entry name" value="CoA-transferase family III (CaiB/BaiF)"/>
    <property type="match status" value="1"/>
</dbReference>
<dbReference type="GO" id="GO:0008410">
    <property type="term" value="F:CoA-transferase activity"/>
    <property type="evidence" value="ECO:0007669"/>
    <property type="project" value="TreeGrafter"/>
</dbReference>
<accession>A0A446CAU4</accession>
<dbReference type="AlphaFoldDB" id="A0A446CAU4"/>
<dbReference type="Proteomes" id="UP000289184">
    <property type="component" value="Unassembled WGS sequence"/>
</dbReference>
<dbReference type="EC" id="2.8.3.22" evidence="2"/>
<gene>
    <name evidence="2" type="primary">smtB_4</name>
    <name evidence="2" type="ORF">AGI3411_01812</name>
</gene>
<dbReference type="PANTHER" id="PTHR48207">
    <property type="entry name" value="SUCCINATE--HYDROXYMETHYLGLUTARATE COA-TRANSFERASE"/>
    <property type="match status" value="1"/>
</dbReference>
<proteinExistence type="predicted"/>
<keyword evidence="3" id="KW-1185">Reference proteome</keyword>
<dbReference type="InterPro" id="IPR050483">
    <property type="entry name" value="CoA-transferase_III_domain"/>
</dbReference>
<dbReference type="InterPro" id="IPR044855">
    <property type="entry name" value="CoA-Trfase_III_dom3_sf"/>
</dbReference>
<dbReference type="Gene3D" id="3.40.50.10540">
    <property type="entry name" value="Crotonobetainyl-coa:carnitine coa-transferase, domain 1"/>
    <property type="match status" value="1"/>
</dbReference>
<reference evidence="2 3" key="1">
    <citation type="submission" date="2018-07" db="EMBL/GenBank/DDBJ databases">
        <authorList>
            <person name="Peeters C."/>
        </authorList>
    </citation>
    <scope>NUCLEOTIDE SEQUENCE [LARGE SCALE GENOMIC DNA]</scope>
    <source>
        <strain evidence="2 3">LMG 3411</strain>
    </source>
</reference>
<evidence type="ECO:0000313" key="3">
    <source>
        <dbReference type="Proteomes" id="UP000289184"/>
    </source>
</evidence>
<name>A0A446CAU4_9BURK</name>
<dbReference type="Gene3D" id="3.30.1540.10">
    <property type="entry name" value="formyl-coa transferase, domain 3"/>
    <property type="match status" value="1"/>
</dbReference>
<evidence type="ECO:0000313" key="2">
    <source>
        <dbReference type="EMBL" id="SSW64930.1"/>
    </source>
</evidence>
<organism evidence="2 3">
    <name type="scientific">Achromobacter agilis</name>
    <dbReference type="NCBI Taxonomy" id="1353888"/>
    <lineage>
        <taxon>Bacteria</taxon>
        <taxon>Pseudomonadati</taxon>
        <taxon>Pseudomonadota</taxon>
        <taxon>Betaproteobacteria</taxon>
        <taxon>Burkholderiales</taxon>
        <taxon>Alcaligenaceae</taxon>
        <taxon>Achromobacter</taxon>
    </lineage>
</organism>